<dbReference type="PROSITE" id="PS51186">
    <property type="entry name" value="GNAT"/>
    <property type="match status" value="1"/>
</dbReference>
<dbReference type="GO" id="GO:0016020">
    <property type="term" value="C:membrane"/>
    <property type="evidence" value="ECO:0007669"/>
    <property type="project" value="UniProtKB-SubCell"/>
</dbReference>
<dbReference type="InterPro" id="IPR000182">
    <property type="entry name" value="GNAT_dom"/>
</dbReference>
<keyword evidence="4" id="KW-1133">Transmembrane helix</keyword>
<keyword evidence="5" id="KW-0472">Membrane</keyword>
<evidence type="ECO:0000256" key="6">
    <source>
        <dbReference type="ARBA" id="ARBA00023315"/>
    </source>
</evidence>
<dbReference type="Gene3D" id="3.40.630.30">
    <property type="match status" value="1"/>
</dbReference>
<evidence type="ECO:0000256" key="3">
    <source>
        <dbReference type="ARBA" id="ARBA00022692"/>
    </source>
</evidence>
<dbReference type="PANTHER" id="PTHR13947">
    <property type="entry name" value="GNAT FAMILY N-ACETYLTRANSFERASE"/>
    <property type="match status" value="1"/>
</dbReference>
<proteinExistence type="inferred from homology"/>
<dbReference type="GO" id="GO:0008080">
    <property type="term" value="F:N-acetyltransferase activity"/>
    <property type="evidence" value="ECO:0007669"/>
    <property type="project" value="InterPro"/>
</dbReference>
<dbReference type="Pfam" id="PF00583">
    <property type="entry name" value="Acetyltransf_1"/>
    <property type="match status" value="1"/>
</dbReference>
<evidence type="ECO:0000256" key="10">
    <source>
        <dbReference type="SAM" id="MobiDB-lite"/>
    </source>
</evidence>
<reference evidence="12" key="1">
    <citation type="submission" date="2021-01" db="EMBL/GenBank/DDBJ databases">
        <authorList>
            <person name="Corre E."/>
            <person name="Pelletier E."/>
            <person name="Niang G."/>
            <person name="Scheremetjew M."/>
            <person name="Finn R."/>
            <person name="Kale V."/>
            <person name="Holt S."/>
            <person name="Cochrane G."/>
            <person name="Meng A."/>
            <person name="Brown T."/>
            <person name="Cohen L."/>
        </authorList>
    </citation>
    <scope>NUCLEOTIDE SEQUENCE</scope>
    <source>
        <strain evidence="12">CCMP3346</strain>
    </source>
</reference>
<evidence type="ECO:0000256" key="9">
    <source>
        <dbReference type="ARBA" id="ARBA00040241"/>
    </source>
</evidence>
<dbReference type="EMBL" id="HBGB01048998">
    <property type="protein sequence ID" value="CAD9073657.1"/>
    <property type="molecule type" value="Transcribed_RNA"/>
</dbReference>
<dbReference type="InterPro" id="IPR016181">
    <property type="entry name" value="Acyl_CoA_acyltransferase"/>
</dbReference>
<evidence type="ECO:0000256" key="8">
    <source>
        <dbReference type="ARBA" id="ARBA00038470"/>
    </source>
</evidence>
<evidence type="ECO:0000256" key="1">
    <source>
        <dbReference type="ARBA" id="ARBA00004370"/>
    </source>
</evidence>
<feature type="region of interest" description="Disordered" evidence="10">
    <location>
        <begin position="49"/>
        <end position="111"/>
    </location>
</feature>
<keyword evidence="2" id="KW-0808">Transferase</keyword>
<protein>
    <recommendedName>
        <fullName evidence="9">Probable N-acetyltransferase 14</fullName>
    </recommendedName>
</protein>
<sequence length="348" mass="37866">MKGKQQRSSHHDQCRPPMLLAAVLVILLLAVALPLTCVAALQAVKVPQQTRHQRQGRQPSHGAFQPAPLALPRRRSLAQRGRLTKSSATVGSKALSSKAFEQPTRSSPPGRVRVEEVPFQDLKALSLFYVMSNWGAQGRLRELQVAELDKYVYNGLIELIGPNRIVQDGVVLAAKDPRTNALLGCVNMELMKAKKGTRLRSEIDSGKLSAAAATATAAKDGSSSGASQAPNVAVISGLVVAPQARRQGIGQKLCRECEKVAARWGLTSVYLFVDQVNTPAIQLYERLGYRSLFVEKQPRKEPSRFGGTQQVERAAVCMTRDLDDKTLLMAKLPGVIAEPMEWLTSALS</sequence>
<dbReference type="SUPFAM" id="SSF55729">
    <property type="entry name" value="Acyl-CoA N-acyltransferases (Nat)"/>
    <property type="match status" value="1"/>
</dbReference>
<dbReference type="CDD" id="cd04301">
    <property type="entry name" value="NAT_SF"/>
    <property type="match status" value="1"/>
</dbReference>
<evidence type="ECO:0000256" key="5">
    <source>
        <dbReference type="ARBA" id="ARBA00023136"/>
    </source>
</evidence>
<comment type="function">
    <text evidence="7">Probable acetyltransferase.</text>
</comment>
<gene>
    <name evidence="12" type="ORF">VBRA1451_LOCUS28741</name>
</gene>
<evidence type="ECO:0000313" key="12">
    <source>
        <dbReference type="EMBL" id="CAD9073657.1"/>
    </source>
</evidence>
<evidence type="ECO:0000256" key="7">
    <source>
        <dbReference type="ARBA" id="ARBA00037582"/>
    </source>
</evidence>
<organism evidence="12">
    <name type="scientific">Vitrella brassicaformis</name>
    <dbReference type="NCBI Taxonomy" id="1169539"/>
    <lineage>
        <taxon>Eukaryota</taxon>
        <taxon>Sar</taxon>
        <taxon>Alveolata</taxon>
        <taxon>Colpodellida</taxon>
        <taxon>Vitrellaceae</taxon>
        <taxon>Vitrella</taxon>
    </lineage>
</organism>
<dbReference type="PANTHER" id="PTHR13947:SF51">
    <property type="entry name" value="N-ACETYLTRANSFERASE 14-RELATED"/>
    <property type="match status" value="1"/>
</dbReference>
<dbReference type="AlphaFoldDB" id="A0A7S1KGV9"/>
<feature type="domain" description="N-acetyltransferase" evidence="11">
    <location>
        <begin position="225"/>
        <end position="323"/>
    </location>
</feature>
<name>A0A7S1KGV9_9ALVE</name>
<accession>A0A7S1KGV9</accession>
<dbReference type="InterPro" id="IPR050769">
    <property type="entry name" value="NAT_camello-type"/>
</dbReference>
<keyword evidence="6" id="KW-0012">Acyltransferase</keyword>
<keyword evidence="3" id="KW-0812">Transmembrane</keyword>
<comment type="similarity">
    <text evidence="8">Belongs to the camello family.</text>
</comment>
<evidence type="ECO:0000256" key="2">
    <source>
        <dbReference type="ARBA" id="ARBA00022679"/>
    </source>
</evidence>
<comment type="subcellular location">
    <subcellularLocation>
        <location evidence="1">Membrane</location>
    </subcellularLocation>
</comment>
<evidence type="ECO:0000259" key="11">
    <source>
        <dbReference type="PROSITE" id="PS51186"/>
    </source>
</evidence>
<evidence type="ECO:0000256" key="4">
    <source>
        <dbReference type="ARBA" id="ARBA00022989"/>
    </source>
</evidence>